<feature type="compositionally biased region" description="Basic and acidic residues" evidence="3">
    <location>
        <begin position="428"/>
        <end position="440"/>
    </location>
</feature>
<feature type="compositionally biased region" description="Polar residues" evidence="3">
    <location>
        <begin position="640"/>
        <end position="652"/>
    </location>
</feature>
<feature type="region of interest" description="Disordered" evidence="3">
    <location>
        <begin position="48"/>
        <end position="1035"/>
    </location>
</feature>
<dbReference type="EMBL" id="JBAMIC010000008">
    <property type="protein sequence ID" value="KAK7103449.1"/>
    <property type="molecule type" value="Genomic_DNA"/>
</dbReference>
<dbReference type="PANTHER" id="PTHR15635">
    <property type="entry name" value="COILED-COIL DOMAIN CONTAINING PROTEIN 9"/>
    <property type="match status" value="1"/>
</dbReference>
<feature type="compositionally biased region" description="Basic and acidic residues" evidence="3">
    <location>
        <begin position="751"/>
        <end position="760"/>
    </location>
</feature>
<reference evidence="4 5" key="1">
    <citation type="submission" date="2024-02" db="EMBL/GenBank/DDBJ databases">
        <title>Chromosome-scale genome assembly of the rough periwinkle Littorina saxatilis.</title>
        <authorList>
            <person name="De Jode A."/>
            <person name="Faria R."/>
            <person name="Formenti G."/>
            <person name="Sims Y."/>
            <person name="Smith T.P."/>
            <person name="Tracey A."/>
            <person name="Wood J.M.D."/>
            <person name="Zagrodzka Z.B."/>
            <person name="Johannesson K."/>
            <person name="Butlin R.K."/>
            <person name="Leder E.H."/>
        </authorList>
    </citation>
    <scope>NUCLEOTIDE SEQUENCE [LARGE SCALE GENOMIC DNA]</scope>
    <source>
        <strain evidence="4">Snail1</strain>
        <tissue evidence="4">Muscle</tissue>
    </source>
</reference>
<dbReference type="InterPro" id="IPR029336">
    <property type="entry name" value="DUF4594"/>
</dbReference>
<feature type="compositionally biased region" description="Basic residues" evidence="3">
    <location>
        <begin position="543"/>
        <end position="562"/>
    </location>
</feature>
<feature type="compositionally biased region" description="Acidic residues" evidence="3">
    <location>
        <begin position="718"/>
        <end position="750"/>
    </location>
</feature>
<dbReference type="Pfam" id="PF15266">
    <property type="entry name" value="DUF4594"/>
    <property type="match status" value="1"/>
</dbReference>
<evidence type="ECO:0000256" key="1">
    <source>
        <dbReference type="ARBA" id="ARBA00022553"/>
    </source>
</evidence>
<name>A0AAN9BEU9_9CAEN</name>
<feature type="compositionally biased region" description="Polar residues" evidence="3">
    <location>
        <begin position="1022"/>
        <end position="1035"/>
    </location>
</feature>
<feature type="compositionally biased region" description="Polar residues" evidence="3">
    <location>
        <begin position="677"/>
        <end position="694"/>
    </location>
</feature>
<keyword evidence="2" id="KW-0175">Coiled coil</keyword>
<comment type="caution">
    <text evidence="4">The sequence shown here is derived from an EMBL/GenBank/DDBJ whole genome shotgun (WGS) entry which is preliminary data.</text>
</comment>
<dbReference type="AlphaFoldDB" id="A0AAN9BEU9"/>
<feature type="compositionally biased region" description="Basic and acidic residues" evidence="3">
    <location>
        <begin position="816"/>
        <end position="837"/>
    </location>
</feature>
<dbReference type="PANTHER" id="PTHR15635:SF12">
    <property type="entry name" value="HABP4_PAI-RBP1 DOMAIN-CONTAINING PROTEIN"/>
    <property type="match status" value="1"/>
</dbReference>
<feature type="compositionally biased region" description="Acidic residues" evidence="3">
    <location>
        <begin position="614"/>
        <end position="623"/>
    </location>
</feature>
<evidence type="ECO:0000256" key="2">
    <source>
        <dbReference type="ARBA" id="ARBA00023054"/>
    </source>
</evidence>
<feature type="compositionally biased region" description="Basic and acidic residues" evidence="3">
    <location>
        <begin position="768"/>
        <end position="783"/>
    </location>
</feature>
<keyword evidence="1" id="KW-0597">Phosphoprotein</keyword>
<feature type="compositionally biased region" description="Polar residues" evidence="3">
    <location>
        <begin position="978"/>
        <end position="989"/>
    </location>
</feature>
<evidence type="ECO:0000313" key="5">
    <source>
        <dbReference type="Proteomes" id="UP001374579"/>
    </source>
</evidence>
<keyword evidence="5" id="KW-1185">Reference proteome</keyword>
<feature type="compositionally biased region" description="Low complexity" evidence="3">
    <location>
        <begin position="937"/>
        <end position="959"/>
    </location>
</feature>
<feature type="compositionally biased region" description="Basic and acidic residues" evidence="3">
    <location>
        <begin position="336"/>
        <end position="346"/>
    </location>
</feature>
<evidence type="ECO:0008006" key="6">
    <source>
        <dbReference type="Google" id="ProtNLM"/>
    </source>
</evidence>
<feature type="compositionally biased region" description="Basic and acidic residues" evidence="3">
    <location>
        <begin position="990"/>
        <end position="1009"/>
    </location>
</feature>
<feature type="compositionally biased region" description="Basic and acidic residues" evidence="3">
    <location>
        <begin position="365"/>
        <end position="406"/>
    </location>
</feature>
<feature type="compositionally biased region" description="Polar residues" evidence="3">
    <location>
        <begin position="585"/>
        <end position="612"/>
    </location>
</feature>
<accession>A0AAN9BEU9</accession>
<organism evidence="4 5">
    <name type="scientific">Littorina saxatilis</name>
    <dbReference type="NCBI Taxonomy" id="31220"/>
    <lineage>
        <taxon>Eukaryota</taxon>
        <taxon>Metazoa</taxon>
        <taxon>Spiralia</taxon>
        <taxon>Lophotrochozoa</taxon>
        <taxon>Mollusca</taxon>
        <taxon>Gastropoda</taxon>
        <taxon>Caenogastropoda</taxon>
        <taxon>Littorinimorpha</taxon>
        <taxon>Littorinoidea</taxon>
        <taxon>Littorinidae</taxon>
        <taxon>Littorina</taxon>
    </lineage>
</organism>
<evidence type="ECO:0000313" key="4">
    <source>
        <dbReference type="EMBL" id="KAK7103449.1"/>
    </source>
</evidence>
<proteinExistence type="predicted"/>
<feature type="compositionally biased region" description="Polar residues" evidence="3">
    <location>
        <begin position="326"/>
        <end position="335"/>
    </location>
</feature>
<dbReference type="Proteomes" id="UP001374579">
    <property type="component" value="Unassembled WGS sequence"/>
</dbReference>
<gene>
    <name evidence="4" type="ORF">V1264_018342</name>
</gene>
<sequence length="1035" mass="114324">MATQDAHKELFLDILTKEEREALLNKKMENLRKQNEAIQKRYAEVEADKKRADVKLGSKLPAQKETYIVPRALPPSEDHDPRKIKQTQQQQQQQQSQQQQQLLQQQQQQLQQQQQQLQQQQQQLQQPQNSRPATRNKPPPAQGGGGGRGARERPKSQDFRSEAGYQYEPIVDIADLDSRHAKRALSPSKARRNAPKENAPVVSNNTHTSLPPGGAFEASNSFYHPRQSRSYGNRDDQSHANLGRGGRRGRVYTQTFNSHKEGSDPFEYGPPPDPAYNYLADRTRESNAGGRQIEKSSSQDGFVGGGGSTRGGKDLRRHPRNFGGQDFTNVRQQMKTVKEKEKDRRSFPPRNRLEMSVNMTGTERVQYDEWKTERQKVDQDRIDRQKTSSGEWRRAWDQEKHQREYEEQSSSNRTEPARRPVGRIGSGRFDRGDREDRRAEGLSQNPKAPSAVQNIPPPEVLDRKPPGAGRGRGRGRGRARAQQGGESGRPGERPPRPRTWSGGDESRTVECSNDMLVVKIDKSRSSDDHSVEVEYEEPEKRKSSPTKKKPTRRSPTKQKQQHLQHPPQFQDADIHPGAKGVSPPLLTTMSSQDSSNYDGRPASLSQSLSIGSTDDWETTEDEGEALRRTAKLNPEAPVFQPNSPDLTISPPVQSGFGLPPKEQRTNRSSRVAGGLTGSLNVAASSFGGPTSASSPKAAPLTSVKIAEETTVNGKAADDIAEEEEEDGEEEETLAERELEDVDEEEDDEEYFHDSEDKVEKEGEEELPSESHDSQEEKDSREEAEAQGESSLADELSGSTPSSSLADELSAAGAPRPHADGLHAHESVKDDPASQDVHEIEEDDEIEDDEDESVPVEEEKDTVEEEKDTVEEEKDTVEEKKESVLVEEKKESVPVKEQKETVPVVSDDTVPKGESLPETATASDETATEEEKKHASQDADSSCSSAPADGSSGSSPMPSGKQMAAKEEEGGSQEGAMEPSSSQLTSSATEGTKESAKSDVMEKPDAEHVNGDTTEATALSEDSFATETMSTTSLSA</sequence>
<feature type="compositionally biased region" description="Basic and acidic residues" evidence="3">
    <location>
        <begin position="149"/>
        <end position="161"/>
    </location>
</feature>
<feature type="compositionally biased region" description="Basic and acidic residues" evidence="3">
    <location>
        <begin position="519"/>
        <end position="542"/>
    </location>
</feature>
<feature type="compositionally biased region" description="Polar residues" evidence="3">
    <location>
        <begin position="442"/>
        <end position="453"/>
    </location>
</feature>
<feature type="compositionally biased region" description="Basic and acidic residues" evidence="3">
    <location>
        <begin position="876"/>
        <end position="899"/>
    </location>
</feature>
<feature type="compositionally biased region" description="Acidic residues" evidence="3">
    <location>
        <begin position="838"/>
        <end position="875"/>
    </location>
</feature>
<protein>
    <recommendedName>
        <fullName evidence="6">Coiled-coil domain-containing protein 9</fullName>
    </recommendedName>
</protein>
<feature type="compositionally biased region" description="Low complexity" evidence="3">
    <location>
        <begin position="86"/>
        <end position="128"/>
    </location>
</feature>
<evidence type="ECO:0000256" key="3">
    <source>
        <dbReference type="SAM" id="MobiDB-lite"/>
    </source>
</evidence>